<comment type="caution">
    <text evidence="3">The sequence shown here is derived from an EMBL/GenBank/DDBJ whole genome shotgun (WGS) entry which is preliminary data.</text>
</comment>
<name>A0A4Y2EMZ9_ARAVE</name>
<evidence type="ECO:0000313" key="1">
    <source>
        <dbReference type="EMBL" id="GBM29010.1"/>
    </source>
</evidence>
<dbReference type="EMBL" id="BGPR01246868">
    <property type="protein sequence ID" value="GBM29010.1"/>
    <property type="molecule type" value="Genomic_DNA"/>
</dbReference>
<feature type="non-terminal residue" evidence="3">
    <location>
        <position position="49"/>
    </location>
</feature>
<dbReference type="EMBL" id="BGPR01246943">
    <property type="protein sequence ID" value="GBM29275.1"/>
    <property type="molecule type" value="Genomic_DNA"/>
</dbReference>
<protein>
    <submittedName>
        <fullName evidence="3">Uncharacterized protein</fullName>
    </submittedName>
</protein>
<reference evidence="3 4" key="1">
    <citation type="journal article" date="2019" name="Sci. Rep.">
        <title>Orb-weaving spider Araneus ventricosus genome elucidates the spidroin gene catalogue.</title>
        <authorList>
            <person name="Kono N."/>
            <person name="Nakamura H."/>
            <person name="Ohtoshi R."/>
            <person name="Moran D.A.P."/>
            <person name="Shinohara A."/>
            <person name="Yoshida Y."/>
            <person name="Fujiwara M."/>
            <person name="Mori M."/>
            <person name="Tomita M."/>
            <person name="Arakawa K."/>
        </authorList>
    </citation>
    <scope>NUCLEOTIDE SEQUENCE [LARGE SCALE GENOMIC DNA]</scope>
</reference>
<gene>
    <name evidence="3" type="ORF">AVEN_188414_1</name>
    <name evidence="2" type="ORF">AVEN_236688_1</name>
    <name evidence="1" type="ORF">AVEN_6392_1</name>
</gene>
<keyword evidence="4" id="KW-1185">Reference proteome</keyword>
<evidence type="ECO:0000313" key="4">
    <source>
        <dbReference type="Proteomes" id="UP000499080"/>
    </source>
</evidence>
<organism evidence="3 4">
    <name type="scientific">Araneus ventricosus</name>
    <name type="common">Orbweaver spider</name>
    <name type="synonym">Epeira ventricosa</name>
    <dbReference type="NCBI Taxonomy" id="182803"/>
    <lineage>
        <taxon>Eukaryota</taxon>
        <taxon>Metazoa</taxon>
        <taxon>Ecdysozoa</taxon>
        <taxon>Arthropoda</taxon>
        <taxon>Chelicerata</taxon>
        <taxon>Arachnida</taxon>
        <taxon>Araneae</taxon>
        <taxon>Araneomorphae</taxon>
        <taxon>Entelegynae</taxon>
        <taxon>Araneoidea</taxon>
        <taxon>Araneidae</taxon>
        <taxon>Araneus</taxon>
    </lineage>
</organism>
<dbReference type="EMBL" id="BGPR01246881">
    <property type="protein sequence ID" value="GBM29056.1"/>
    <property type="molecule type" value="Genomic_DNA"/>
</dbReference>
<sequence>MSIQRPRLRIGMENSEMGLPLALNPRIPATSQAGLSVLLHRPSLSGRAT</sequence>
<evidence type="ECO:0000313" key="2">
    <source>
        <dbReference type="EMBL" id="GBM29056.1"/>
    </source>
</evidence>
<proteinExistence type="predicted"/>
<accession>A0A4Y2EMZ9</accession>
<dbReference type="AlphaFoldDB" id="A0A4Y2EMZ9"/>
<dbReference type="Proteomes" id="UP000499080">
    <property type="component" value="Unassembled WGS sequence"/>
</dbReference>
<evidence type="ECO:0000313" key="3">
    <source>
        <dbReference type="EMBL" id="GBM29275.1"/>
    </source>
</evidence>